<evidence type="ECO:0000259" key="2">
    <source>
        <dbReference type="SMART" id="SM00672"/>
    </source>
</evidence>
<dbReference type="InterPro" id="IPR006598">
    <property type="entry name" value="CAP10"/>
</dbReference>
<reference evidence="3 4" key="1">
    <citation type="submission" date="2019-10" db="EMBL/GenBank/DDBJ databases">
        <authorList>
            <person name="Palmer J.M."/>
        </authorList>
    </citation>
    <scope>NUCLEOTIDE SEQUENCE [LARGE SCALE GENOMIC DNA]</scope>
    <source>
        <strain evidence="3 4">TWF696</strain>
    </source>
</reference>
<sequence>MAATNGPLRPWPIFLLAFCGACLFIINIILITGVDVKGRVSKIIVRPHKPFHIPPDAINEDSDLPDEIDRHPIVALTRDQLKKFKKHKLSQSSSFSQVIAKYRLKYGRHPPPKFDEWYRFARKRKCANLDDFDQIMDDLRPFYGIPPAEIRAMVRAMDTPKSRVSILRIRSNKVAETLRPDAWRAGIFAKMLGVIAEYLPDLDIAMNYLDEPRVVVPWEELQERLAIEQKNRVQPAETVNEFSKIDWDNATKVEVDPGFFEFSGMNYMDIASKGCPPGSYARRPELDIKRIESTYKDPVGGFIRDFNRSSDLCTMGPTLSNLHGFLFSSSTTVPSQKLIPIFGECKVNVNNDILFPANKYYDPDDTRYAYDPSGDGPWHEKTDQMFWRGVTSGGVQNNATYMNLQRHRFVAMTNGTKLGNDTTYTIMAAISEDNAIGEYTPTYFHPANFAKVATDVAFSEIVWCVPNCDFLADKLSARPGLAFKDSFKYKYLVDIDGHSFSGRWHAFLKSHSMGIKATIFKEWHDQRLFEWVHFAPMDNRFDDLYALLTYFMGLEKGAEGSDGAYVPRHDTEAKRIADRSREWATQVLRKEDVEIYMFRLMLEYARVVDDNRDHIGYSGDGSEVDAEEKDGWWGRKQRRWWSR</sequence>
<proteinExistence type="predicted"/>
<dbReference type="EMBL" id="JAVHNQ010000004">
    <property type="protein sequence ID" value="KAK6350193.1"/>
    <property type="molecule type" value="Genomic_DNA"/>
</dbReference>
<dbReference type="InterPro" id="IPR051091">
    <property type="entry name" value="O-Glucosyltr/Glycosyltrsf_90"/>
</dbReference>
<keyword evidence="1" id="KW-0472">Membrane</keyword>
<keyword evidence="4" id="KW-1185">Reference proteome</keyword>
<dbReference type="PANTHER" id="PTHR12203">
    <property type="entry name" value="KDEL LYS-ASP-GLU-LEU CONTAINING - RELATED"/>
    <property type="match status" value="1"/>
</dbReference>
<organism evidence="3 4">
    <name type="scientific">Orbilia brochopaga</name>
    <dbReference type="NCBI Taxonomy" id="3140254"/>
    <lineage>
        <taxon>Eukaryota</taxon>
        <taxon>Fungi</taxon>
        <taxon>Dikarya</taxon>
        <taxon>Ascomycota</taxon>
        <taxon>Pezizomycotina</taxon>
        <taxon>Orbiliomycetes</taxon>
        <taxon>Orbiliales</taxon>
        <taxon>Orbiliaceae</taxon>
        <taxon>Orbilia</taxon>
    </lineage>
</organism>
<protein>
    <recommendedName>
        <fullName evidence="2">Glycosyl transferase CAP10 domain-containing protein</fullName>
    </recommendedName>
</protein>
<evidence type="ECO:0000313" key="4">
    <source>
        <dbReference type="Proteomes" id="UP001375240"/>
    </source>
</evidence>
<dbReference type="PANTHER" id="PTHR12203:SF22">
    <property type="entry name" value="CAPSULE ASSOCIATED PROTEIN"/>
    <property type="match status" value="1"/>
</dbReference>
<feature type="domain" description="Glycosyl transferase CAP10" evidence="2">
    <location>
        <begin position="308"/>
        <end position="611"/>
    </location>
</feature>
<keyword evidence="1" id="KW-1133">Transmembrane helix</keyword>
<feature type="transmembrane region" description="Helical" evidence="1">
    <location>
        <begin position="12"/>
        <end position="34"/>
    </location>
</feature>
<keyword evidence="1" id="KW-0812">Transmembrane</keyword>
<name>A0AAV9UZI9_9PEZI</name>
<dbReference type="Pfam" id="PF05686">
    <property type="entry name" value="Glyco_transf_90"/>
    <property type="match status" value="1"/>
</dbReference>
<comment type="caution">
    <text evidence="3">The sequence shown here is derived from an EMBL/GenBank/DDBJ whole genome shotgun (WGS) entry which is preliminary data.</text>
</comment>
<evidence type="ECO:0000256" key="1">
    <source>
        <dbReference type="SAM" id="Phobius"/>
    </source>
</evidence>
<gene>
    <name evidence="3" type="ORF">TWF696_006431</name>
</gene>
<accession>A0AAV9UZI9</accession>
<dbReference type="AlphaFoldDB" id="A0AAV9UZI9"/>
<dbReference type="Proteomes" id="UP001375240">
    <property type="component" value="Unassembled WGS sequence"/>
</dbReference>
<evidence type="ECO:0000313" key="3">
    <source>
        <dbReference type="EMBL" id="KAK6350193.1"/>
    </source>
</evidence>
<dbReference type="SMART" id="SM00672">
    <property type="entry name" value="CAP10"/>
    <property type="match status" value="1"/>
</dbReference>